<comment type="similarity">
    <text evidence="1">Belongs to the UPF0047 family.</text>
</comment>
<dbReference type="PANTHER" id="PTHR30615:SF8">
    <property type="entry name" value="UPF0047 PROTEIN C4A8.02C"/>
    <property type="match status" value="1"/>
</dbReference>
<dbReference type="SUPFAM" id="SSF111038">
    <property type="entry name" value="YjbQ-like"/>
    <property type="match status" value="1"/>
</dbReference>
<dbReference type="Pfam" id="PF01894">
    <property type="entry name" value="YjbQ"/>
    <property type="match status" value="1"/>
</dbReference>
<dbReference type="EMBL" id="JRKI01000061">
    <property type="protein sequence ID" value="KIZ14378.1"/>
    <property type="molecule type" value="Genomic_DNA"/>
</dbReference>
<comment type="caution">
    <text evidence="2">The sequence shown here is derived from an EMBL/GenBank/DDBJ whole genome shotgun (WGS) entry which is preliminary data.</text>
</comment>
<evidence type="ECO:0000313" key="3">
    <source>
        <dbReference type="Proteomes" id="UP000032458"/>
    </source>
</evidence>
<evidence type="ECO:0000313" key="2">
    <source>
        <dbReference type="EMBL" id="KIZ14378.1"/>
    </source>
</evidence>
<dbReference type="InterPro" id="IPR035917">
    <property type="entry name" value="YjbQ-like_sf"/>
</dbReference>
<evidence type="ECO:0000256" key="1">
    <source>
        <dbReference type="ARBA" id="ARBA00005534"/>
    </source>
</evidence>
<dbReference type="PANTHER" id="PTHR30615">
    <property type="entry name" value="UNCHARACTERIZED PROTEIN YJBQ-RELATED"/>
    <property type="match status" value="1"/>
</dbReference>
<keyword evidence="3" id="KW-1185">Reference proteome</keyword>
<dbReference type="RefSeq" id="WP_030070738.1">
    <property type="nucleotide sequence ID" value="NZ_JRKI01000061.1"/>
</dbReference>
<gene>
    <name evidence="2" type="ORF">SNA_35365</name>
</gene>
<evidence type="ECO:0008006" key="4">
    <source>
        <dbReference type="Google" id="ProtNLM"/>
    </source>
</evidence>
<sequence length="142" mass="15500">MIELTIPSSGLNSHYDLTDELTERLREHGAGDGLAGVFAHGSTVGLTIMRYEPGAIADLLRLLERLAPDDGNRYLHELTTEDPNGFSHLKSSLLGTSVLVPFRDGGLGMSPSHRVVLIDFDLKPATRRVLIDPPRAAKEETQ</sequence>
<dbReference type="Gene3D" id="2.60.120.460">
    <property type="entry name" value="YjbQ-like"/>
    <property type="match status" value="1"/>
</dbReference>
<dbReference type="AlphaFoldDB" id="A0A0D7CDQ2"/>
<dbReference type="PATRIC" id="fig|1240678.4.peg.7529"/>
<protein>
    <recommendedName>
        <fullName evidence="4">Secondary thiamine-phosphate synthase enzyme</fullName>
    </recommendedName>
</protein>
<name>A0A0D7CDQ2_9ACTN</name>
<accession>A0A0D7CDQ2</accession>
<proteinExistence type="inferred from homology"/>
<dbReference type="InterPro" id="IPR001602">
    <property type="entry name" value="UPF0047_YjbQ-like"/>
</dbReference>
<reference evidence="2 3" key="1">
    <citation type="submission" date="2014-09" db="EMBL/GenBank/DDBJ databases">
        <title>Draft genome sequence of Streptomyces natalensis ATCC 27448, producer of the antifungal pimaricin.</title>
        <authorList>
            <person name="Mendes M.V."/>
            <person name="Beites T."/>
            <person name="Pires S."/>
            <person name="Santos C.L."/>
            <person name="Moradas-Ferreira P."/>
        </authorList>
    </citation>
    <scope>NUCLEOTIDE SEQUENCE [LARGE SCALE GENOMIC DNA]</scope>
    <source>
        <strain evidence="2 3">ATCC 27448</strain>
    </source>
</reference>
<dbReference type="Proteomes" id="UP000032458">
    <property type="component" value="Unassembled WGS sequence"/>
</dbReference>
<organism evidence="2 3">
    <name type="scientific">Streptomyces natalensis ATCC 27448</name>
    <dbReference type="NCBI Taxonomy" id="1240678"/>
    <lineage>
        <taxon>Bacteria</taxon>
        <taxon>Bacillati</taxon>
        <taxon>Actinomycetota</taxon>
        <taxon>Actinomycetes</taxon>
        <taxon>Kitasatosporales</taxon>
        <taxon>Streptomycetaceae</taxon>
        <taxon>Streptomyces</taxon>
    </lineage>
</organism>